<name>A0A1F6M4U0_9BACT</name>
<evidence type="ECO:0000256" key="3">
    <source>
        <dbReference type="HAMAP-Rule" id="MF_00385"/>
    </source>
</evidence>
<protein>
    <recommendedName>
        <fullName evidence="3">Small ribosomal subunit protein bS16</fullName>
    </recommendedName>
</protein>
<accession>A0A1F6M4U0</accession>
<gene>
    <name evidence="3" type="primary">rpsP</name>
    <name evidence="4" type="ORF">A3B90_01600</name>
</gene>
<evidence type="ECO:0000256" key="1">
    <source>
        <dbReference type="ARBA" id="ARBA00022980"/>
    </source>
</evidence>
<sequence length="107" mass="12007">MICIRLQRLGKKKQPVYRLIVSDKHKDTQAKSLEILGSYNPTTTPKQIELNRERIEYWLSVGAQPSATVNNLLVKEGITKAKKAKSVFISQKRAKKIEAKKTTAAAA</sequence>
<dbReference type="SUPFAM" id="SSF54565">
    <property type="entry name" value="Ribosomal protein S16"/>
    <property type="match status" value="1"/>
</dbReference>
<dbReference type="GO" id="GO:0005737">
    <property type="term" value="C:cytoplasm"/>
    <property type="evidence" value="ECO:0007669"/>
    <property type="project" value="UniProtKB-ARBA"/>
</dbReference>
<dbReference type="Gene3D" id="3.30.1320.10">
    <property type="match status" value="1"/>
</dbReference>
<dbReference type="GO" id="GO:0015935">
    <property type="term" value="C:small ribosomal subunit"/>
    <property type="evidence" value="ECO:0007669"/>
    <property type="project" value="TreeGrafter"/>
</dbReference>
<evidence type="ECO:0000256" key="2">
    <source>
        <dbReference type="ARBA" id="ARBA00023274"/>
    </source>
</evidence>
<dbReference type="EMBL" id="MFPX01000014">
    <property type="protein sequence ID" value="OGH66610.1"/>
    <property type="molecule type" value="Genomic_DNA"/>
</dbReference>
<dbReference type="GO" id="GO:0003735">
    <property type="term" value="F:structural constituent of ribosome"/>
    <property type="evidence" value="ECO:0007669"/>
    <property type="project" value="InterPro"/>
</dbReference>
<dbReference type="STRING" id="1798676.A3B90_01600"/>
<comment type="similarity">
    <text evidence="3">Belongs to the bacterial ribosomal protein bS16 family.</text>
</comment>
<dbReference type="PANTHER" id="PTHR12919">
    <property type="entry name" value="30S RIBOSOMAL PROTEIN S16"/>
    <property type="match status" value="1"/>
</dbReference>
<keyword evidence="2 3" id="KW-0687">Ribonucleoprotein</keyword>
<dbReference type="InterPro" id="IPR023803">
    <property type="entry name" value="Ribosomal_bS16_dom_sf"/>
</dbReference>
<dbReference type="NCBIfam" id="TIGR00002">
    <property type="entry name" value="S16"/>
    <property type="match status" value="1"/>
</dbReference>
<keyword evidence="1 3" id="KW-0689">Ribosomal protein</keyword>
<evidence type="ECO:0000313" key="5">
    <source>
        <dbReference type="Proteomes" id="UP000178742"/>
    </source>
</evidence>
<dbReference type="Proteomes" id="UP000178742">
    <property type="component" value="Unassembled WGS sequence"/>
</dbReference>
<dbReference type="Pfam" id="PF00886">
    <property type="entry name" value="Ribosomal_S16"/>
    <property type="match status" value="1"/>
</dbReference>
<dbReference type="GO" id="GO:0006412">
    <property type="term" value="P:translation"/>
    <property type="evidence" value="ECO:0007669"/>
    <property type="project" value="UniProtKB-UniRule"/>
</dbReference>
<dbReference type="AlphaFoldDB" id="A0A1F6M4U0"/>
<dbReference type="HAMAP" id="MF_00385">
    <property type="entry name" value="Ribosomal_bS16"/>
    <property type="match status" value="1"/>
</dbReference>
<dbReference type="InterPro" id="IPR000307">
    <property type="entry name" value="Ribosomal_bS16"/>
</dbReference>
<comment type="caution">
    <text evidence="4">The sequence shown here is derived from an EMBL/GenBank/DDBJ whole genome shotgun (WGS) entry which is preliminary data.</text>
</comment>
<evidence type="ECO:0000313" key="4">
    <source>
        <dbReference type="EMBL" id="OGH66610.1"/>
    </source>
</evidence>
<dbReference type="PANTHER" id="PTHR12919:SF20">
    <property type="entry name" value="SMALL RIBOSOMAL SUBUNIT PROTEIN BS16M"/>
    <property type="match status" value="1"/>
</dbReference>
<proteinExistence type="inferred from homology"/>
<reference evidence="4 5" key="1">
    <citation type="journal article" date="2016" name="Nat. Commun.">
        <title>Thousands of microbial genomes shed light on interconnected biogeochemical processes in an aquifer system.</title>
        <authorList>
            <person name="Anantharaman K."/>
            <person name="Brown C.T."/>
            <person name="Hug L.A."/>
            <person name="Sharon I."/>
            <person name="Castelle C.J."/>
            <person name="Probst A.J."/>
            <person name="Thomas B.C."/>
            <person name="Singh A."/>
            <person name="Wilkins M.J."/>
            <person name="Karaoz U."/>
            <person name="Brodie E.L."/>
            <person name="Williams K.H."/>
            <person name="Hubbard S.S."/>
            <person name="Banfield J.F."/>
        </authorList>
    </citation>
    <scope>NUCLEOTIDE SEQUENCE [LARGE SCALE GENOMIC DNA]</scope>
</reference>
<organism evidence="4 5">
    <name type="scientific">Candidatus Magasanikbacteria bacterium RIFCSPHIGHO2_02_FULL_41_13</name>
    <dbReference type="NCBI Taxonomy" id="1798676"/>
    <lineage>
        <taxon>Bacteria</taxon>
        <taxon>Candidatus Magasanikiibacteriota</taxon>
    </lineage>
</organism>